<evidence type="ECO:0000256" key="3">
    <source>
        <dbReference type="ARBA" id="ARBA00022448"/>
    </source>
</evidence>
<dbReference type="PANTHER" id="PTHR38438:SF1">
    <property type="entry name" value="RIBOFLAVIN TRANSPORTER RIBU"/>
    <property type="match status" value="1"/>
</dbReference>
<dbReference type="Gene3D" id="1.10.1760.20">
    <property type="match status" value="1"/>
</dbReference>
<dbReference type="PIRSF" id="PIRSF037778">
    <property type="entry name" value="UCP037778_transp_RibU"/>
    <property type="match status" value="1"/>
</dbReference>
<evidence type="ECO:0000256" key="6">
    <source>
        <dbReference type="ARBA" id="ARBA00022989"/>
    </source>
</evidence>
<gene>
    <name evidence="10" type="ORF">DES38_1051</name>
</gene>
<evidence type="ECO:0000256" key="5">
    <source>
        <dbReference type="ARBA" id="ARBA00022692"/>
    </source>
</evidence>
<proteinExistence type="inferred from homology"/>
<evidence type="ECO:0000313" key="11">
    <source>
        <dbReference type="Proteomes" id="UP000247922"/>
    </source>
</evidence>
<dbReference type="PANTHER" id="PTHR38438">
    <property type="entry name" value="RIBOFLAVIN TRANSPORTER RIBU"/>
    <property type="match status" value="1"/>
</dbReference>
<name>A0A2V3WAG1_9BACI</name>
<feature type="transmembrane region" description="Helical" evidence="9">
    <location>
        <begin position="81"/>
        <end position="101"/>
    </location>
</feature>
<keyword evidence="6 9" id="KW-1133">Transmembrane helix</keyword>
<dbReference type="Proteomes" id="UP000247922">
    <property type="component" value="Unassembled WGS sequence"/>
</dbReference>
<dbReference type="InterPro" id="IPR024529">
    <property type="entry name" value="ECF_trnsprt_substrate-spec"/>
</dbReference>
<dbReference type="InterPro" id="IPR025720">
    <property type="entry name" value="RibU"/>
</dbReference>
<evidence type="ECO:0000256" key="4">
    <source>
        <dbReference type="ARBA" id="ARBA00022475"/>
    </source>
</evidence>
<keyword evidence="5 9" id="KW-0812">Transmembrane</keyword>
<evidence type="ECO:0000256" key="8">
    <source>
        <dbReference type="PIRNR" id="PIRNR037778"/>
    </source>
</evidence>
<dbReference type="GO" id="GO:0032217">
    <property type="term" value="F:riboflavin transmembrane transporter activity"/>
    <property type="evidence" value="ECO:0007669"/>
    <property type="project" value="UniProtKB-UniRule"/>
</dbReference>
<comment type="subcellular location">
    <subcellularLocation>
        <location evidence="1">Cell membrane</location>
        <topology evidence="1">Multi-pass membrane protein</topology>
    </subcellularLocation>
</comment>
<accession>A0A2V3WAG1</accession>
<keyword evidence="3 8" id="KW-0813">Transport</keyword>
<keyword evidence="7 8" id="KW-0472">Membrane</keyword>
<comment type="caution">
    <text evidence="10">The sequence shown here is derived from an EMBL/GenBank/DDBJ whole genome shotgun (WGS) entry which is preliminary data.</text>
</comment>
<organism evidence="10 11">
    <name type="scientific">Streptohalobacillus salinus</name>
    <dbReference type="NCBI Taxonomy" id="621096"/>
    <lineage>
        <taxon>Bacteria</taxon>
        <taxon>Bacillati</taxon>
        <taxon>Bacillota</taxon>
        <taxon>Bacilli</taxon>
        <taxon>Bacillales</taxon>
        <taxon>Bacillaceae</taxon>
        <taxon>Streptohalobacillus</taxon>
    </lineage>
</organism>
<feature type="transmembrane region" description="Helical" evidence="9">
    <location>
        <begin position="150"/>
        <end position="179"/>
    </location>
</feature>
<protein>
    <recommendedName>
        <fullName evidence="8">Riboflavin transporter</fullName>
    </recommendedName>
</protein>
<reference evidence="10 11" key="1">
    <citation type="submission" date="2018-05" db="EMBL/GenBank/DDBJ databases">
        <title>Genomic Encyclopedia of Type Strains, Phase IV (KMG-IV): sequencing the most valuable type-strain genomes for metagenomic binning, comparative biology and taxonomic classification.</title>
        <authorList>
            <person name="Goeker M."/>
        </authorList>
    </citation>
    <scope>NUCLEOTIDE SEQUENCE [LARGE SCALE GENOMIC DNA]</scope>
    <source>
        <strain evidence="10 11">DSM 22440</strain>
    </source>
</reference>
<dbReference type="AlphaFoldDB" id="A0A2V3WAG1"/>
<comment type="function">
    <text evidence="8">Probably a riboflavin-binding protein that interacts with the energy-coupling factor (ECF) ABC-transporter complex.</text>
</comment>
<dbReference type="EMBL" id="QJJR01000005">
    <property type="protein sequence ID" value="PXW91383.1"/>
    <property type="molecule type" value="Genomic_DNA"/>
</dbReference>
<keyword evidence="11" id="KW-1185">Reference proteome</keyword>
<dbReference type="RefSeq" id="WP_110251166.1">
    <property type="nucleotide sequence ID" value="NZ_QJJR01000005.1"/>
</dbReference>
<evidence type="ECO:0000256" key="1">
    <source>
        <dbReference type="ARBA" id="ARBA00004651"/>
    </source>
</evidence>
<dbReference type="Pfam" id="PF12822">
    <property type="entry name" value="ECF_trnsprt"/>
    <property type="match status" value="1"/>
</dbReference>
<evidence type="ECO:0000256" key="2">
    <source>
        <dbReference type="ARBA" id="ARBA00005540"/>
    </source>
</evidence>
<comment type="similarity">
    <text evidence="2 8">Belongs to the prokaryotic riboflavin transporter (P-RFT) (TC 2.A.87) family.</text>
</comment>
<evidence type="ECO:0000256" key="9">
    <source>
        <dbReference type="SAM" id="Phobius"/>
    </source>
</evidence>
<evidence type="ECO:0000256" key="7">
    <source>
        <dbReference type="ARBA" id="ARBA00023136"/>
    </source>
</evidence>
<feature type="transmembrane region" description="Helical" evidence="9">
    <location>
        <begin position="12"/>
        <end position="34"/>
    </location>
</feature>
<evidence type="ECO:0000313" key="10">
    <source>
        <dbReference type="EMBL" id="PXW91383.1"/>
    </source>
</evidence>
<dbReference type="OrthoDB" id="9809216at2"/>
<dbReference type="GO" id="GO:0005886">
    <property type="term" value="C:plasma membrane"/>
    <property type="evidence" value="ECO:0007669"/>
    <property type="project" value="UniProtKB-SubCell"/>
</dbReference>
<sequence>MKNVQSSNLTKLIILSLLGTISMILLLLNFPLPFLPSYLKVDFGEVPTLLAALIFSPMAGVVVQLIKNGLYLVVYGASDPVGVLANFIAGVTFVVPISMIYHRYKTNKSLVSGLVIGTIIMTISMGALNYFVLLPIYSVFMGWTNLTPTFLLNTILIGVVPFNIVKSIIVSALFIPLFIKLKPWIKQKQMSYSSR</sequence>
<keyword evidence="4 8" id="KW-1003">Cell membrane</keyword>
<feature type="transmembrane region" description="Helical" evidence="9">
    <location>
        <begin position="113"/>
        <end position="138"/>
    </location>
</feature>